<keyword evidence="3" id="KW-0472">Membrane</keyword>
<keyword evidence="1" id="KW-1003">Cell membrane</keyword>
<evidence type="ECO:0000256" key="3">
    <source>
        <dbReference type="ARBA" id="ARBA00023136"/>
    </source>
</evidence>
<evidence type="ECO:0000313" key="7">
    <source>
        <dbReference type="EMBL" id="KQH76471.1"/>
    </source>
</evidence>
<dbReference type="PROSITE" id="PS51257">
    <property type="entry name" value="PROKAR_LIPOPROTEIN"/>
    <property type="match status" value="1"/>
</dbReference>
<dbReference type="InterPro" id="IPR008691">
    <property type="entry name" value="LpqH"/>
</dbReference>
<keyword evidence="5" id="KW-0449">Lipoprotein</keyword>
<dbReference type="Proteomes" id="UP000051677">
    <property type="component" value="Unassembled WGS sequence"/>
</dbReference>
<evidence type="ECO:0008006" key="9">
    <source>
        <dbReference type="Google" id="ProtNLM"/>
    </source>
</evidence>
<organism evidence="7 8">
    <name type="scientific">Mycobacterium gordonae</name>
    <dbReference type="NCBI Taxonomy" id="1778"/>
    <lineage>
        <taxon>Bacteria</taxon>
        <taxon>Bacillati</taxon>
        <taxon>Actinomycetota</taxon>
        <taxon>Actinomycetes</taxon>
        <taxon>Mycobacteriales</taxon>
        <taxon>Mycobacteriaceae</taxon>
        <taxon>Mycobacterium</taxon>
    </lineage>
</organism>
<name>A0A0Q2M9E7_MYCGO</name>
<evidence type="ECO:0000256" key="5">
    <source>
        <dbReference type="ARBA" id="ARBA00023288"/>
    </source>
</evidence>
<evidence type="ECO:0000256" key="1">
    <source>
        <dbReference type="ARBA" id="ARBA00022475"/>
    </source>
</evidence>
<dbReference type="GO" id="GO:0016020">
    <property type="term" value="C:membrane"/>
    <property type="evidence" value="ECO:0007669"/>
    <property type="project" value="InterPro"/>
</dbReference>
<feature type="signal peptide" evidence="6">
    <location>
        <begin position="1"/>
        <end position="27"/>
    </location>
</feature>
<dbReference type="STRING" id="1778.A9W97_24350"/>
<gene>
    <name evidence="7" type="ORF">AO501_27955</name>
</gene>
<evidence type="ECO:0000256" key="4">
    <source>
        <dbReference type="ARBA" id="ARBA00023139"/>
    </source>
</evidence>
<protein>
    <recommendedName>
        <fullName evidence="9">Lipoprotein LpqH</fullName>
    </recommendedName>
</protein>
<dbReference type="AlphaFoldDB" id="A0A0Q2M9E7"/>
<evidence type="ECO:0000256" key="2">
    <source>
        <dbReference type="ARBA" id="ARBA00022729"/>
    </source>
</evidence>
<dbReference type="Pfam" id="PF05481">
    <property type="entry name" value="Myco_19_kDa"/>
    <property type="match status" value="1"/>
</dbReference>
<keyword evidence="2 6" id="KW-0732">Signal</keyword>
<feature type="chain" id="PRO_5039543457" description="Lipoprotein LpqH" evidence="6">
    <location>
        <begin position="28"/>
        <end position="142"/>
    </location>
</feature>
<reference evidence="7 8" key="1">
    <citation type="submission" date="2015-10" db="EMBL/GenBank/DDBJ databases">
        <title>Mycobacterium gordonae draft genome assembly.</title>
        <authorList>
            <person name="Ustinova V."/>
            <person name="Smirnova T."/>
            <person name="Blagodatskikh K."/>
            <person name="Varlamov D."/>
            <person name="Larionova E."/>
            <person name="Chernousova L."/>
        </authorList>
    </citation>
    <scope>NUCLEOTIDE SEQUENCE [LARGE SCALE GENOMIC DNA]</scope>
    <source>
        <strain evidence="7 8">CTRI 14-8773</strain>
    </source>
</reference>
<keyword evidence="4" id="KW-0564">Palmitate</keyword>
<sequence length="142" mass="14514">MQNRIAAVIAAVSVVAALAACSTPSQGQLASTATVNINGTEVRPDLVRCYQQEWYRTIALGNDESGATAILDQRQHPATTISVRFHNLGGFTGTTTAAPGGGGAAATRFDGSNFVISGTANGATTAKPNEAATVDFKIKATC</sequence>
<accession>A0A0Q2M9E7</accession>
<dbReference type="EMBL" id="LKTM01000350">
    <property type="protein sequence ID" value="KQH76471.1"/>
    <property type="molecule type" value="Genomic_DNA"/>
</dbReference>
<proteinExistence type="predicted"/>
<evidence type="ECO:0000313" key="8">
    <source>
        <dbReference type="Proteomes" id="UP000051677"/>
    </source>
</evidence>
<comment type="caution">
    <text evidence="7">The sequence shown here is derived from an EMBL/GenBank/DDBJ whole genome shotgun (WGS) entry which is preliminary data.</text>
</comment>
<dbReference type="RefSeq" id="WP_055580576.1">
    <property type="nucleotide sequence ID" value="NZ_LKTM01000350.1"/>
</dbReference>
<evidence type="ECO:0000256" key="6">
    <source>
        <dbReference type="SAM" id="SignalP"/>
    </source>
</evidence>